<dbReference type="InterPro" id="IPR050995">
    <property type="entry name" value="WD-F-box_domain-protein"/>
</dbReference>
<dbReference type="Proteomes" id="UP000469890">
    <property type="component" value="Unassembled WGS sequence"/>
</dbReference>
<dbReference type="InterPro" id="IPR001810">
    <property type="entry name" value="F-box_dom"/>
</dbReference>
<dbReference type="Gene3D" id="1.20.1280.50">
    <property type="match status" value="1"/>
</dbReference>
<sequence length="611" mass="69441">MKPEKSDQTDEGYVEQRFEEPLFMKDWSDDRKAEFAYQILLCIPLSKTVKVVDRLSPLLRRDFTAILPYEIAIQILYYLDLTSLSCMSRVNKRWKQICEDQTLWRSLFYASGWSANQASIDRYLSSIPASASDDSIPQTIPQKTVSSIPLARTTASLYDPAALPTMPGAPTTRLKPFKRSTDLFFDKILRQNSNNNASSSSNNPYRSSDRHIEDGVGSSSVALRPTHVHPSRSQPLLTRSSTNTNREVISHVIVERPFINRPSPRLHAKYDEAAIYHYHEESDLRFINWKRLYRNRRLIDHRWQDGKCKMRPFPPTQHINGMLLFEDVQHNSGIYCLQFDNNLLVTGSRDRNLKMWNIKTGQLIHTLEGHTGSVLCLQFDHRYLISGSSDSTLIIWDIVSGEKVKTLNGHGESVLNVKLLGNTIVSCSKDRTVRTWDLEKGISKVTFRGHRAAVNAVQFKGDRIVSASGDRTIKIWDMNTGECLKTLDSHSRGIACVEYDGQYIVSGSSDQSIKVWDAITGECIHTLLGHTDLVRTLQLNSKAKTIVSGSYDGSLKIWNLEEGKVTRTLNQTLHGRILNLQFDFSKIVCCSNLGKIVMYDFTHGMDTQFLL</sequence>
<feature type="repeat" description="WD" evidence="3">
    <location>
        <begin position="327"/>
        <end position="366"/>
    </location>
</feature>
<dbReference type="PANTHER" id="PTHR14604">
    <property type="entry name" value="WD40 REPEAT PF20"/>
    <property type="match status" value="1"/>
</dbReference>
<feature type="repeat" description="WD" evidence="3">
    <location>
        <begin position="407"/>
        <end position="446"/>
    </location>
</feature>
<dbReference type="PANTHER" id="PTHR14604:SF4">
    <property type="entry name" value="F-BOX DOMAIN-CONTAINING PROTEIN"/>
    <property type="match status" value="1"/>
</dbReference>
<feature type="repeat" description="WD" evidence="3">
    <location>
        <begin position="367"/>
        <end position="406"/>
    </location>
</feature>
<dbReference type="SUPFAM" id="SSF81383">
    <property type="entry name" value="F-box domain"/>
    <property type="match status" value="1"/>
</dbReference>
<dbReference type="PRINTS" id="PR00320">
    <property type="entry name" value="GPROTEINBRPT"/>
</dbReference>
<feature type="repeat" description="WD" evidence="3">
    <location>
        <begin position="487"/>
        <end position="526"/>
    </location>
</feature>
<feature type="region of interest" description="Disordered" evidence="4">
    <location>
        <begin position="193"/>
        <end position="242"/>
    </location>
</feature>
<proteinExistence type="predicted"/>
<reference evidence="6 7" key="1">
    <citation type="submission" date="2019-09" db="EMBL/GenBank/DDBJ databases">
        <authorList>
            <consortium name="DOE Joint Genome Institute"/>
            <person name="Mondo S.J."/>
            <person name="Navarro-Mendoza M.I."/>
            <person name="Perez-Arques C."/>
            <person name="Panchal S."/>
            <person name="Nicolas F.E."/>
            <person name="Ganguly P."/>
            <person name="Pangilinan J."/>
            <person name="Grigoriev I."/>
            <person name="Heitman J."/>
            <person name="Sanya K."/>
            <person name="Garre V."/>
        </authorList>
    </citation>
    <scope>NUCLEOTIDE SEQUENCE [LARGE SCALE GENOMIC DNA]</scope>
    <source>
        <strain evidence="6 7">MU402</strain>
    </source>
</reference>
<evidence type="ECO:0000256" key="4">
    <source>
        <dbReference type="SAM" id="MobiDB-lite"/>
    </source>
</evidence>
<evidence type="ECO:0000313" key="7">
    <source>
        <dbReference type="Proteomes" id="UP000469890"/>
    </source>
</evidence>
<accession>A0A8H4BED3</accession>
<organism evidence="6 7">
    <name type="scientific">Mucor circinelloides f. lusitanicus</name>
    <name type="common">Mucor racemosus var. lusitanicus</name>
    <dbReference type="NCBI Taxonomy" id="29924"/>
    <lineage>
        <taxon>Eukaryota</taxon>
        <taxon>Fungi</taxon>
        <taxon>Fungi incertae sedis</taxon>
        <taxon>Mucoromycota</taxon>
        <taxon>Mucoromycotina</taxon>
        <taxon>Mucoromycetes</taxon>
        <taxon>Mucorales</taxon>
        <taxon>Mucorineae</taxon>
        <taxon>Mucoraceae</taxon>
        <taxon>Mucor</taxon>
    </lineage>
</organism>
<dbReference type="CDD" id="cd00200">
    <property type="entry name" value="WD40"/>
    <property type="match status" value="1"/>
</dbReference>
<dbReference type="PROSITE" id="PS50181">
    <property type="entry name" value="FBOX"/>
    <property type="match status" value="1"/>
</dbReference>
<evidence type="ECO:0000259" key="5">
    <source>
        <dbReference type="PROSITE" id="PS50181"/>
    </source>
</evidence>
<protein>
    <submittedName>
        <fullName evidence="6">WD40-repeat-containing domain protein</fullName>
    </submittedName>
</protein>
<dbReference type="Gene3D" id="2.130.10.10">
    <property type="entry name" value="YVTN repeat-like/Quinoprotein amine dehydrogenase"/>
    <property type="match status" value="2"/>
</dbReference>
<dbReference type="InterPro" id="IPR019775">
    <property type="entry name" value="WD40_repeat_CS"/>
</dbReference>
<feature type="repeat" description="WD" evidence="3">
    <location>
        <begin position="527"/>
        <end position="568"/>
    </location>
</feature>
<dbReference type="SMART" id="SM00256">
    <property type="entry name" value="FBOX"/>
    <property type="match status" value="1"/>
</dbReference>
<name>A0A8H4BED3_MUCCL</name>
<dbReference type="InterPro" id="IPR020472">
    <property type="entry name" value="WD40_PAC1"/>
</dbReference>
<dbReference type="InterPro" id="IPR001680">
    <property type="entry name" value="WD40_rpt"/>
</dbReference>
<feature type="compositionally biased region" description="Polar residues" evidence="4">
    <location>
        <begin position="231"/>
        <end position="242"/>
    </location>
</feature>
<keyword evidence="2" id="KW-0677">Repeat</keyword>
<evidence type="ECO:0000313" key="6">
    <source>
        <dbReference type="EMBL" id="KAF1800727.1"/>
    </source>
</evidence>
<dbReference type="PROSITE" id="PS50082">
    <property type="entry name" value="WD_REPEATS_2"/>
    <property type="match status" value="6"/>
</dbReference>
<dbReference type="InterPro" id="IPR015943">
    <property type="entry name" value="WD40/YVTN_repeat-like_dom_sf"/>
</dbReference>
<dbReference type="InterPro" id="IPR036322">
    <property type="entry name" value="WD40_repeat_dom_sf"/>
</dbReference>
<feature type="domain" description="F-box" evidence="5">
    <location>
        <begin position="61"/>
        <end position="107"/>
    </location>
</feature>
<dbReference type="SUPFAM" id="SSF50978">
    <property type="entry name" value="WD40 repeat-like"/>
    <property type="match status" value="1"/>
</dbReference>
<evidence type="ECO:0000256" key="1">
    <source>
        <dbReference type="ARBA" id="ARBA00022574"/>
    </source>
</evidence>
<dbReference type="InterPro" id="IPR036047">
    <property type="entry name" value="F-box-like_dom_sf"/>
</dbReference>
<dbReference type="PROSITE" id="PS50294">
    <property type="entry name" value="WD_REPEATS_REGION"/>
    <property type="match status" value="6"/>
</dbReference>
<gene>
    <name evidence="6" type="ORF">FB192DRAFT_1328080</name>
</gene>
<dbReference type="AlphaFoldDB" id="A0A8H4BED3"/>
<dbReference type="EMBL" id="JAAECE010000005">
    <property type="protein sequence ID" value="KAF1800727.1"/>
    <property type="molecule type" value="Genomic_DNA"/>
</dbReference>
<feature type="compositionally biased region" description="Low complexity" evidence="4">
    <location>
        <begin position="193"/>
        <end position="206"/>
    </location>
</feature>
<dbReference type="SMART" id="SM00320">
    <property type="entry name" value="WD40"/>
    <property type="match status" value="7"/>
</dbReference>
<dbReference type="Pfam" id="PF00400">
    <property type="entry name" value="WD40"/>
    <property type="match status" value="6"/>
</dbReference>
<feature type="repeat" description="WD" evidence="3">
    <location>
        <begin position="447"/>
        <end position="486"/>
    </location>
</feature>
<dbReference type="Pfam" id="PF12937">
    <property type="entry name" value="F-box-like"/>
    <property type="match status" value="1"/>
</dbReference>
<comment type="caution">
    <text evidence="6">The sequence shown here is derived from an EMBL/GenBank/DDBJ whole genome shotgun (WGS) entry which is preliminary data.</text>
</comment>
<evidence type="ECO:0000256" key="2">
    <source>
        <dbReference type="ARBA" id="ARBA00022737"/>
    </source>
</evidence>
<keyword evidence="1 3" id="KW-0853">WD repeat</keyword>
<dbReference type="PROSITE" id="PS00678">
    <property type="entry name" value="WD_REPEATS_1"/>
    <property type="match status" value="5"/>
</dbReference>
<evidence type="ECO:0000256" key="3">
    <source>
        <dbReference type="PROSITE-ProRule" id="PRU00221"/>
    </source>
</evidence>